<dbReference type="EMBL" id="UYSL01003611">
    <property type="protein sequence ID" value="VDL66408.1"/>
    <property type="molecule type" value="Genomic_DNA"/>
</dbReference>
<sequence length="74" mass="8677">MHALMALLDSRRTSDFKMLQRFHYPRELSQMVSEVEKLQEFEKCGEPDVRLLRKVKVVVPKNDAEVLKSTEISD</sequence>
<dbReference type="AlphaFoldDB" id="A0A0N4XJW6"/>
<evidence type="ECO:0000313" key="1">
    <source>
        <dbReference type="EMBL" id="VDL66408.1"/>
    </source>
</evidence>
<dbReference type="Proteomes" id="UP000271162">
    <property type="component" value="Unassembled WGS sequence"/>
</dbReference>
<dbReference type="EMBL" id="UYSL01022241">
    <property type="protein sequence ID" value="VDL80110.1"/>
    <property type="molecule type" value="Genomic_DNA"/>
</dbReference>
<accession>A0A0N4XJW6</accession>
<evidence type="ECO:0000313" key="5">
    <source>
        <dbReference type="WBParaSite" id="NBR_0001651401-mRNA-1"/>
    </source>
</evidence>
<proteinExistence type="predicted"/>
<evidence type="ECO:0000313" key="4">
    <source>
        <dbReference type="WBParaSite" id="NBR_0000281801-mRNA-1"/>
    </source>
</evidence>
<evidence type="ECO:0000313" key="2">
    <source>
        <dbReference type="EMBL" id="VDL80110.1"/>
    </source>
</evidence>
<organism evidence="4">
    <name type="scientific">Nippostrongylus brasiliensis</name>
    <name type="common">Rat hookworm</name>
    <dbReference type="NCBI Taxonomy" id="27835"/>
    <lineage>
        <taxon>Eukaryota</taxon>
        <taxon>Metazoa</taxon>
        <taxon>Ecdysozoa</taxon>
        <taxon>Nematoda</taxon>
        <taxon>Chromadorea</taxon>
        <taxon>Rhabditida</taxon>
        <taxon>Rhabditina</taxon>
        <taxon>Rhabditomorpha</taxon>
        <taxon>Strongyloidea</taxon>
        <taxon>Heligmosomidae</taxon>
        <taxon>Nippostrongylus</taxon>
    </lineage>
</organism>
<dbReference type="OMA" id="RQFVYPK"/>
<name>A0A0N4XJW6_NIPBR</name>
<evidence type="ECO:0000313" key="3">
    <source>
        <dbReference type="Proteomes" id="UP000271162"/>
    </source>
</evidence>
<gene>
    <name evidence="2" type="ORF">NBR_LOCUS16515</name>
    <name evidence="1" type="ORF">NBR_LOCUS2819</name>
</gene>
<reference evidence="4 5" key="1">
    <citation type="submission" date="2017-02" db="UniProtKB">
        <authorList>
            <consortium name="WormBaseParasite"/>
        </authorList>
    </citation>
    <scope>IDENTIFICATION</scope>
</reference>
<dbReference type="WBParaSite" id="NBR_0000281801-mRNA-1">
    <property type="protein sequence ID" value="NBR_0000281801-mRNA-1"/>
    <property type="gene ID" value="NBR_0000281801"/>
</dbReference>
<protein>
    <submittedName>
        <fullName evidence="4 5">FH2 domain-containing protein</fullName>
    </submittedName>
</protein>
<reference evidence="1 3" key="2">
    <citation type="submission" date="2018-11" db="EMBL/GenBank/DDBJ databases">
        <authorList>
            <consortium name="Pathogen Informatics"/>
        </authorList>
    </citation>
    <scope>NUCLEOTIDE SEQUENCE [LARGE SCALE GENOMIC DNA]</scope>
</reference>
<keyword evidence="3" id="KW-1185">Reference proteome</keyword>
<dbReference type="WBParaSite" id="NBR_0001651401-mRNA-1">
    <property type="protein sequence ID" value="NBR_0001651401-mRNA-1"/>
    <property type="gene ID" value="NBR_0001651401"/>
</dbReference>